<dbReference type="InterPro" id="IPR005227">
    <property type="entry name" value="YqgF"/>
</dbReference>
<dbReference type="NCBIfam" id="TIGR00250">
    <property type="entry name" value="RNAse_H_YqgF"/>
    <property type="match status" value="1"/>
</dbReference>
<dbReference type="InterPro" id="IPR037027">
    <property type="entry name" value="YqgF/RNaseH-like_dom_sf"/>
</dbReference>
<keyword evidence="2 5" id="KW-0690">Ribosome biogenesis</keyword>
<dbReference type="Gene3D" id="3.30.420.140">
    <property type="entry name" value="YqgF/RNase H-like domain"/>
    <property type="match status" value="1"/>
</dbReference>
<dbReference type="GO" id="GO:0000967">
    <property type="term" value="P:rRNA 5'-end processing"/>
    <property type="evidence" value="ECO:0007669"/>
    <property type="project" value="UniProtKB-UniRule"/>
</dbReference>
<keyword evidence="4 5" id="KW-0378">Hydrolase</keyword>
<dbReference type="Pfam" id="PF03652">
    <property type="entry name" value="RuvX"/>
    <property type="match status" value="1"/>
</dbReference>
<sequence>MTGNIFLRLSEFNSPPYFRYKVYLCGVARVLAIDYGTKRTGIAVTDPLKLIASPLETVSTATLLDFLGAYLTDESVEAIVVGEPLHADGNPTQIHHLVVGLVRKLRKTYPEITVELHDESFTSEDAKKVILQSGTRKKKRRDKSLVDKVSAALILSDYLESKRLW</sequence>
<comment type="caution">
    <text evidence="7">The sequence shown here is derived from an EMBL/GenBank/DDBJ whole genome shotgun (WGS) entry which is preliminary data.</text>
</comment>
<feature type="domain" description="YqgF/RNase H-like" evidence="6">
    <location>
        <begin position="28"/>
        <end position="126"/>
    </location>
</feature>
<dbReference type="GO" id="GO:0016788">
    <property type="term" value="F:hydrolase activity, acting on ester bonds"/>
    <property type="evidence" value="ECO:0007669"/>
    <property type="project" value="UniProtKB-UniRule"/>
</dbReference>
<protein>
    <recommendedName>
        <fullName evidence="5">Putative pre-16S rRNA nuclease</fullName>
        <ecNumber evidence="5">3.1.-.-</ecNumber>
    </recommendedName>
</protein>
<dbReference type="InterPro" id="IPR006641">
    <property type="entry name" value="YqgF/RNaseH-like_dom"/>
</dbReference>
<dbReference type="SMART" id="SM00732">
    <property type="entry name" value="YqgFc"/>
    <property type="match status" value="1"/>
</dbReference>
<dbReference type="HAMAP" id="MF_00651">
    <property type="entry name" value="Nuclease_YqgF"/>
    <property type="match status" value="1"/>
</dbReference>
<dbReference type="InterPro" id="IPR012337">
    <property type="entry name" value="RNaseH-like_sf"/>
</dbReference>
<reference evidence="7 8" key="1">
    <citation type="submission" date="2017-10" db="EMBL/GenBank/DDBJ databases">
        <title>The draft genome sequence of Lewinella nigricans NBRC 102662.</title>
        <authorList>
            <person name="Wang K."/>
        </authorList>
    </citation>
    <scope>NUCLEOTIDE SEQUENCE [LARGE SCALE GENOMIC DNA]</scope>
    <source>
        <strain evidence="7 8">NBRC 102662</strain>
    </source>
</reference>
<dbReference type="PANTHER" id="PTHR33317:SF4">
    <property type="entry name" value="POLYNUCLEOTIDYL TRANSFERASE, RIBONUCLEASE H-LIKE SUPERFAMILY PROTEIN"/>
    <property type="match status" value="1"/>
</dbReference>
<dbReference type="Proteomes" id="UP000223913">
    <property type="component" value="Unassembled WGS sequence"/>
</dbReference>
<accession>A0A2D0NFM6</accession>
<keyword evidence="8" id="KW-1185">Reference proteome</keyword>
<evidence type="ECO:0000256" key="5">
    <source>
        <dbReference type="HAMAP-Rule" id="MF_00651"/>
    </source>
</evidence>
<comment type="similarity">
    <text evidence="5">Belongs to the YqgF HJR family.</text>
</comment>
<comment type="subcellular location">
    <subcellularLocation>
        <location evidence="5">Cytoplasm</location>
    </subcellularLocation>
</comment>
<evidence type="ECO:0000313" key="8">
    <source>
        <dbReference type="Proteomes" id="UP000223913"/>
    </source>
</evidence>
<dbReference type="GO" id="GO:0005829">
    <property type="term" value="C:cytosol"/>
    <property type="evidence" value="ECO:0007669"/>
    <property type="project" value="TreeGrafter"/>
</dbReference>
<evidence type="ECO:0000256" key="2">
    <source>
        <dbReference type="ARBA" id="ARBA00022517"/>
    </source>
</evidence>
<dbReference type="GO" id="GO:0004518">
    <property type="term" value="F:nuclease activity"/>
    <property type="evidence" value="ECO:0007669"/>
    <property type="project" value="UniProtKB-KW"/>
</dbReference>
<organism evidence="7 8">
    <name type="scientific">Flavilitoribacter nigricans (strain ATCC 23147 / DSM 23189 / NBRC 102662 / NCIMB 1420 / SS-2)</name>
    <name type="common">Lewinella nigricans</name>
    <dbReference type="NCBI Taxonomy" id="1122177"/>
    <lineage>
        <taxon>Bacteria</taxon>
        <taxon>Pseudomonadati</taxon>
        <taxon>Bacteroidota</taxon>
        <taxon>Saprospiria</taxon>
        <taxon>Saprospirales</taxon>
        <taxon>Lewinellaceae</taxon>
        <taxon>Flavilitoribacter</taxon>
    </lineage>
</organism>
<gene>
    <name evidence="7" type="ORF">CRP01_08095</name>
</gene>
<dbReference type="OrthoDB" id="9796140at2"/>
<keyword evidence="1 5" id="KW-0963">Cytoplasm</keyword>
<dbReference type="CDD" id="cd16964">
    <property type="entry name" value="YqgF"/>
    <property type="match status" value="1"/>
</dbReference>
<comment type="function">
    <text evidence="5">Could be a nuclease involved in processing of the 5'-end of pre-16S rRNA.</text>
</comment>
<dbReference type="AlphaFoldDB" id="A0A2D0NFM6"/>
<evidence type="ECO:0000313" key="7">
    <source>
        <dbReference type="EMBL" id="PHN07176.1"/>
    </source>
</evidence>
<evidence type="ECO:0000256" key="3">
    <source>
        <dbReference type="ARBA" id="ARBA00022722"/>
    </source>
</evidence>
<evidence type="ECO:0000259" key="6">
    <source>
        <dbReference type="SMART" id="SM00732"/>
    </source>
</evidence>
<keyword evidence="3 5" id="KW-0540">Nuclease</keyword>
<dbReference type="EC" id="3.1.-.-" evidence="5"/>
<dbReference type="PANTHER" id="PTHR33317">
    <property type="entry name" value="POLYNUCLEOTIDYL TRANSFERASE, RIBONUCLEASE H-LIKE SUPERFAMILY PROTEIN"/>
    <property type="match status" value="1"/>
</dbReference>
<dbReference type="EMBL" id="PDUD01000011">
    <property type="protein sequence ID" value="PHN07176.1"/>
    <property type="molecule type" value="Genomic_DNA"/>
</dbReference>
<evidence type="ECO:0000256" key="1">
    <source>
        <dbReference type="ARBA" id="ARBA00022490"/>
    </source>
</evidence>
<proteinExistence type="inferred from homology"/>
<name>A0A2D0NFM6_FLAN2</name>
<evidence type="ECO:0000256" key="4">
    <source>
        <dbReference type="ARBA" id="ARBA00022801"/>
    </source>
</evidence>
<dbReference type="SUPFAM" id="SSF53098">
    <property type="entry name" value="Ribonuclease H-like"/>
    <property type="match status" value="1"/>
</dbReference>